<evidence type="ECO:0000256" key="1">
    <source>
        <dbReference type="SAM" id="MobiDB-lite"/>
    </source>
</evidence>
<protein>
    <recommendedName>
        <fullName evidence="2">F-box domain-containing protein</fullName>
    </recommendedName>
</protein>
<keyword evidence="4" id="KW-1185">Reference proteome</keyword>
<evidence type="ECO:0000313" key="3">
    <source>
        <dbReference type="EMBL" id="KAL3615556.1"/>
    </source>
</evidence>
<dbReference type="Pfam" id="PF08268">
    <property type="entry name" value="FBA_3"/>
    <property type="match status" value="1"/>
</dbReference>
<name>A0ABD3BER6_9LAMI</name>
<dbReference type="Gene3D" id="1.20.1280.50">
    <property type="match status" value="1"/>
</dbReference>
<dbReference type="Proteomes" id="UP001632038">
    <property type="component" value="Unassembled WGS sequence"/>
</dbReference>
<sequence length="412" mass="48271">MESTVLTTEEEDNNSEITGSGNCSHVAGQKHARYVTNISSLPDDIMFDILVRLPAQDIYDTARLVCPSWLKIIRTRDFYRAHIQQSTYGLLIQHRDPDYDQPVFFSTQNYQIEISYFSHKRKVLSSCNGLLLDYLDIDKKDLYISNPATKRCFALPQLYANNRPFGFAAMAYAAASNEYKVVRTSSPYFNVHPRFRCCAVLTVGVDKDWTQTEIFTVHHVPRPLRYDGEKYFIYRYLPMGSHLSMLIGRSNTFSWELWIMKPETGEWTNVTTSIDLEGEKLWTLNCRLEPVGWSNLREVLVFKVRKLNTEHDSQSYYTRFGLVRNHTRKTQFFIAYNVCTHEIVYFELECDKSTNHFIHRNSLIWMDRVPFLNEDGESNSNNSDVIRDDLDKRKEYLDSVRKNLEEMINLAR</sequence>
<evidence type="ECO:0000259" key="2">
    <source>
        <dbReference type="PROSITE" id="PS50181"/>
    </source>
</evidence>
<dbReference type="PANTHER" id="PTHR31672">
    <property type="entry name" value="BNACNNG10540D PROTEIN"/>
    <property type="match status" value="1"/>
</dbReference>
<organism evidence="3 4">
    <name type="scientific">Castilleja foliolosa</name>
    <dbReference type="NCBI Taxonomy" id="1961234"/>
    <lineage>
        <taxon>Eukaryota</taxon>
        <taxon>Viridiplantae</taxon>
        <taxon>Streptophyta</taxon>
        <taxon>Embryophyta</taxon>
        <taxon>Tracheophyta</taxon>
        <taxon>Spermatophyta</taxon>
        <taxon>Magnoliopsida</taxon>
        <taxon>eudicotyledons</taxon>
        <taxon>Gunneridae</taxon>
        <taxon>Pentapetalae</taxon>
        <taxon>asterids</taxon>
        <taxon>lamiids</taxon>
        <taxon>Lamiales</taxon>
        <taxon>Orobanchaceae</taxon>
        <taxon>Pedicularideae</taxon>
        <taxon>Castillejinae</taxon>
        <taxon>Castilleja</taxon>
    </lineage>
</organism>
<dbReference type="InterPro" id="IPR001810">
    <property type="entry name" value="F-box_dom"/>
</dbReference>
<dbReference type="PANTHER" id="PTHR31672:SF13">
    <property type="entry name" value="F-BOX PROTEIN CPR30-LIKE"/>
    <property type="match status" value="1"/>
</dbReference>
<dbReference type="PROSITE" id="PS50181">
    <property type="entry name" value="FBOX"/>
    <property type="match status" value="1"/>
</dbReference>
<gene>
    <name evidence="3" type="ORF">CASFOL_041217</name>
</gene>
<proteinExistence type="predicted"/>
<feature type="region of interest" description="Disordered" evidence="1">
    <location>
        <begin position="1"/>
        <end position="23"/>
    </location>
</feature>
<dbReference type="InterPro" id="IPR050796">
    <property type="entry name" value="SCF_F-box_component"/>
</dbReference>
<dbReference type="SMART" id="SM00256">
    <property type="entry name" value="FBOX"/>
    <property type="match status" value="1"/>
</dbReference>
<dbReference type="Pfam" id="PF00646">
    <property type="entry name" value="F-box"/>
    <property type="match status" value="1"/>
</dbReference>
<dbReference type="AlphaFoldDB" id="A0ABD3BER6"/>
<dbReference type="SUPFAM" id="SSF81383">
    <property type="entry name" value="F-box domain"/>
    <property type="match status" value="1"/>
</dbReference>
<dbReference type="InterPro" id="IPR013187">
    <property type="entry name" value="F-box-assoc_dom_typ3"/>
</dbReference>
<reference evidence="4" key="1">
    <citation type="journal article" date="2024" name="IScience">
        <title>Strigolactones Initiate the Formation of Haustorium-like Structures in Castilleja.</title>
        <authorList>
            <person name="Buerger M."/>
            <person name="Peterson D."/>
            <person name="Chory J."/>
        </authorList>
    </citation>
    <scope>NUCLEOTIDE SEQUENCE [LARGE SCALE GENOMIC DNA]</scope>
</reference>
<dbReference type="EMBL" id="JAVIJP010000100">
    <property type="protein sequence ID" value="KAL3615556.1"/>
    <property type="molecule type" value="Genomic_DNA"/>
</dbReference>
<feature type="domain" description="F-box" evidence="2">
    <location>
        <begin position="35"/>
        <end position="82"/>
    </location>
</feature>
<evidence type="ECO:0000313" key="4">
    <source>
        <dbReference type="Proteomes" id="UP001632038"/>
    </source>
</evidence>
<dbReference type="InterPro" id="IPR036047">
    <property type="entry name" value="F-box-like_dom_sf"/>
</dbReference>
<accession>A0ABD3BER6</accession>
<comment type="caution">
    <text evidence="3">The sequence shown here is derived from an EMBL/GenBank/DDBJ whole genome shotgun (WGS) entry which is preliminary data.</text>
</comment>